<keyword evidence="10" id="KW-1185">Reference proteome</keyword>
<dbReference type="PANTHER" id="PTHR30033:SF1">
    <property type="entry name" value="FLAGELLAR HOOK-ASSOCIATED PROTEIN 1"/>
    <property type="match status" value="1"/>
</dbReference>
<keyword evidence="9" id="KW-0969">Cilium</keyword>
<dbReference type="RefSeq" id="WP_367721514.1">
    <property type="nucleotide sequence ID" value="NZ_JBFOCI010000001.1"/>
</dbReference>
<comment type="caution">
    <text evidence="9">The sequence shown here is derived from an EMBL/GenBank/DDBJ whole genome shotgun (WGS) entry which is preliminary data.</text>
</comment>
<evidence type="ECO:0000256" key="4">
    <source>
        <dbReference type="ARBA" id="ARBA00016244"/>
    </source>
</evidence>
<dbReference type="InterPro" id="IPR010930">
    <property type="entry name" value="Flg_bb/hook_C_dom"/>
</dbReference>
<keyword evidence="9" id="KW-0966">Cell projection</keyword>
<keyword evidence="5" id="KW-0964">Secreted</keyword>
<dbReference type="NCBIfam" id="TIGR02492">
    <property type="entry name" value="flgK_ends"/>
    <property type="match status" value="1"/>
</dbReference>
<dbReference type="PANTHER" id="PTHR30033">
    <property type="entry name" value="FLAGELLAR HOOK-ASSOCIATED PROTEIN 1"/>
    <property type="match status" value="1"/>
</dbReference>
<keyword evidence="6" id="KW-0975">Bacterial flagellum</keyword>
<dbReference type="InterPro" id="IPR053927">
    <property type="entry name" value="FlgK_helical"/>
</dbReference>
<feature type="domain" description="Flagellar hook-associated protein FlgK helical" evidence="8">
    <location>
        <begin position="95"/>
        <end position="308"/>
    </location>
</feature>
<evidence type="ECO:0000259" key="8">
    <source>
        <dbReference type="Pfam" id="PF22638"/>
    </source>
</evidence>
<dbReference type="Proteomes" id="UP001556196">
    <property type="component" value="Unassembled WGS sequence"/>
</dbReference>
<evidence type="ECO:0000256" key="5">
    <source>
        <dbReference type="ARBA" id="ARBA00022525"/>
    </source>
</evidence>
<proteinExistence type="inferred from homology"/>
<name>A0ABV3QTT6_9HYPH</name>
<feature type="domain" description="Flagellar basal-body/hook protein C-terminal" evidence="7">
    <location>
        <begin position="445"/>
        <end position="482"/>
    </location>
</feature>
<evidence type="ECO:0000313" key="10">
    <source>
        <dbReference type="Proteomes" id="UP001556196"/>
    </source>
</evidence>
<keyword evidence="9" id="KW-0282">Flagellum</keyword>
<comment type="similarity">
    <text evidence="3">Belongs to the flagella basal body rod proteins family.</text>
</comment>
<evidence type="ECO:0000256" key="2">
    <source>
        <dbReference type="ARBA" id="ARBA00004613"/>
    </source>
</evidence>
<reference evidence="9 10" key="1">
    <citation type="submission" date="2024-06" db="EMBL/GenBank/DDBJ databases">
        <authorList>
            <person name="Tuo L."/>
        </authorList>
    </citation>
    <scope>NUCLEOTIDE SEQUENCE [LARGE SCALE GENOMIC DNA]</scope>
    <source>
        <strain evidence="9 10">ZMM04-5</strain>
    </source>
</reference>
<organism evidence="9 10">
    <name type="scientific">Mesorhizobium marinum</name>
    <dbReference type="NCBI Taxonomy" id="3228790"/>
    <lineage>
        <taxon>Bacteria</taxon>
        <taxon>Pseudomonadati</taxon>
        <taxon>Pseudomonadota</taxon>
        <taxon>Alphaproteobacteria</taxon>
        <taxon>Hyphomicrobiales</taxon>
        <taxon>Phyllobacteriaceae</taxon>
        <taxon>Mesorhizobium</taxon>
    </lineage>
</organism>
<gene>
    <name evidence="9" type="primary">flgK</name>
    <name evidence="9" type="ORF">ABUE31_00495</name>
</gene>
<evidence type="ECO:0000256" key="6">
    <source>
        <dbReference type="ARBA" id="ARBA00023143"/>
    </source>
</evidence>
<evidence type="ECO:0000256" key="3">
    <source>
        <dbReference type="ARBA" id="ARBA00009677"/>
    </source>
</evidence>
<evidence type="ECO:0000256" key="1">
    <source>
        <dbReference type="ARBA" id="ARBA00004365"/>
    </source>
</evidence>
<dbReference type="EMBL" id="JBFOCI010000001">
    <property type="protein sequence ID" value="MEW9804461.1"/>
    <property type="molecule type" value="Genomic_DNA"/>
</dbReference>
<sequence>MSLSSALNIAQSSIRNTARQTSIVSRNVLEANNPDYNRRAAVTTTSPGARAVEIQRAANEQLFRQNLQAVSAYNGQGALSSGMERLNLSINGVDNATSPATALGRLQEALQLYSTSPSNRNLAENTLDAARQVVRTLNDGTSALQSFRTVADQEIAIATGELNRLLADLEAANNAVVSGTRSGRDISDALDQRDATLKKIAEYVPISTYTRGDNDMVVSTRDGSMLFETVPRSVSFTPNGAYAPGTTGNQVYIDGVPVSLGTGGNTDASGRIAGMIQLRDGVTVTMQAQFDEIARGLISAFAETSPGGVLPDAPGLFTWLGAPAMPATGTLVTGLAGQIRLNPAIDSAQGGNPELLRDGGANGAGYVHNAGGNASYSALLLSYGDRIAAPMTFDPAAGIDNSSSLADYSTASIGWFDALRKDAADGANAKEALAVRTAEALSNETGVNIDMEMSLLLDLEHSYEASSRLIRAVDEMLAALLNAVR</sequence>
<accession>A0ABV3QTT6</accession>
<dbReference type="Pfam" id="PF22638">
    <property type="entry name" value="FlgK_D1"/>
    <property type="match status" value="1"/>
</dbReference>
<dbReference type="Pfam" id="PF06429">
    <property type="entry name" value="Flg_bbr_C"/>
    <property type="match status" value="1"/>
</dbReference>
<dbReference type="InterPro" id="IPR002371">
    <property type="entry name" value="FlgK"/>
</dbReference>
<comment type="subcellular location">
    <subcellularLocation>
        <location evidence="1">Bacterial flagellum</location>
    </subcellularLocation>
    <subcellularLocation>
        <location evidence="2">Secreted</location>
    </subcellularLocation>
</comment>
<dbReference type="SUPFAM" id="SSF64518">
    <property type="entry name" value="Phase 1 flagellin"/>
    <property type="match status" value="1"/>
</dbReference>
<evidence type="ECO:0000259" key="7">
    <source>
        <dbReference type="Pfam" id="PF06429"/>
    </source>
</evidence>
<protein>
    <recommendedName>
        <fullName evidence="4">Flagellar hook-associated protein 1</fullName>
    </recommendedName>
</protein>
<evidence type="ECO:0000313" key="9">
    <source>
        <dbReference type="EMBL" id="MEW9804461.1"/>
    </source>
</evidence>